<dbReference type="Pfam" id="PF02120">
    <property type="entry name" value="Flg_hook"/>
    <property type="match status" value="1"/>
</dbReference>
<dbReference type="EMBL" id="FNGH01000001">
    <property type="protein sequence ID" value="SDK77121.1"/>
    <property type="molecule type" value="Genomic_DNA"/>
</dbReference>
<name>A0A1G9EM40_9GAMM</name>
<evidence type="ECO:0000256" key="1">
    <source>
        <dbReference type="SAM" id="MobiDB-lite"/>
    </source>
</evidence>
<evidence type="ECO:0000259" key="2">
    <source>
        <dbReference type="Pfam" id="PF02120"/>
    </source>
</evidence>
<feature type="region of interest" description="Disordered" evidence="1">
    <location>
        <begin position="55"/>
        <end position="75"/>
    </location>
</feature>
<evidence type="ECO:0000313" key="4">
    <source>
        <dbReference type="Proteomes" id="UP000199107"/>
    </source>
</evidence>
<dbReference type="Proteomes" id="UP000199107">
    <property type="component" value="Unassembled WGS sequence"/>
</dbReference>
<organism evidence="3 4">
    <name type="scientific">Franzmannia pantelleriensis</name>
    <dbReference type="NCBI Taxonomy" id="48727"/>
    <lineage>
        <taxon>Bacteria</taxon>
        <taxon>Pseudomonadati</taxon>
        <taxon>Pseudomonadota</taxon>
        <taxon>Gammaproteobacteria</taxon>
        <taxon>Oceanospirillales</taxon>
        <taxon>Halomonadaceae</taxon>
        <taxon>Franzmannia</taxon>
    </lineage>
</organism>
<reference evidence="4" key="1">
    <citation type="submission" date="2016-10" db="EMBL/GenBank/DDBJ databases">
        <authorList>
            <person name="Varghese N."/>
            <person name="Submissions S."/>
        </authorList>
    </citation>
    <scope>NUCLEOTIDE SEQUENCE [LARGE SCALE GENOMIC DNA]</scope>
    <source>
        <strain evidence="4">AAP</strain>
    </source>
</reference>
<dbReference type="AlphaFoldDB" id="A0A1G9EM40"/>
<dbReference type="Gene3D" id="3.30.750.140">
    <property type="match status" value="1"/>
</dbReference>
<protein>
    <recommendedName>
        <fullName evidence="2">Flagellar hook-length control protein-like C-terminal domain-containing protein</fullName>
    </recommendedName>
</protein>
<gene>
    <name evidence="3" type="ORF">SAMN05192555_101158</name>
</gene>
<accession>A0A1G9EM40</accession>
<dbReference type="InterPro" id="IPR038610">
    <property type="entry name" value="FliK-like_C_sf"/>
</dbReference>
<sequence>MSATRGPGALTESANELLQGLIRHQLEVLVTPVLRWEGDVWSGIFMALMIQLPDDRPRSSQGGEEGSEHDEDPAWHSTLSLTLPALGEIHVDLRLKGERVALTLESASHEVVERLEAGKETLRDRLTARGFSQVALLARLRLEEGDRHE</sequence>
<keyword evidence="4" id="KW-1185">Reference proteome</keyword>
<feature type="domain" description="Flagellar hook-length control protein-like C-terminal" evidence="2">
    <location>
        <begin position="66"/>
        <end position="134"/>
    </location>
</feature>
<dbReference type="InterPro" id="IPR021136">
    <property type="entry name" value="Flagellar_hook_control-like_C"/>
</dbReference>
<evidence type="ECO:0000313" key="3">
    <source>
        <dbReference type="EMBL" id="SDK77121.1"/>
    </source>
</evidence>
<dbReference type="STRING" id="48727.SAMN05192555_101158"/>
<proteinExistence type="predicted"/>